<dbReference type="SUPFAM" id="SSF51735">
    <property type="entry name" value="NAD(P)-binding Rossmann-fold domains"/>
    <property type="match status" value="1"/>
</dbReference>
<gene>
    <name evidence="4" type="ORF">PC_RS07560</name>
</gene>
<sequence length="263" mass="28875">MQERALMGQLFINSTVMITGASSGFGAETARLFAKEGARLILLARRKDRLVELQNELKEKFQTKSYCITADIGNFELLEEQISDLDKNFERPNILINNAGMVKGLDKLWEVKPQDWNTMIDTNIKGVLNATRLIVPSMLKADQGHIINVGSTSGHGIYSGGGVYCATKFALRALTDTLRTELISTSIRVSLISPGIAKTEFSLVRFAGDKQKADKVYEGLEALNATDIAEAILFIASRPAHVNIADMVIYPKSQASSSIIHRA</sequence>
<protein>
    <submittedName>
        <fullName evidence="4">Uncharacterized protein</fullName>
    </submittedName>
</protein>
<evidence type="ECO:0000256" key="3">
    <source>
        <dbReference type="RuleBase" id="RU000363"/>
    </source>
</evidence>
<accession>Q6MAU7</accession>
<dbReference type="EMBL" id="BX908798">
    <property type="protein sequence ID" value="CAF24302.1"/>
    <property type="molecule type" value="Genomic_DNA"/>
</dbReference>
<dbReference type="GO" id="GO:0016616">
    <property type="term" value="F:oxidoreductase activity, acting on the CH-OH group of donors, NAD or NADP as acceptor"/>
    <property type="evidence" value="ECO:0007669"/>
    <property type="project" value="UniProtKB-ARBA"/>
</dbReference>
<dbReference type="STRING" id="264201.pc1578"/>
<keyword evidence="5" id="KW-1185">Reference proteome</keyword>
<proteinExistence type="inferred from homology"/>
<reference evidence="4 5" key="1">
    <citation type="journal article" date="2004" name="Science">
        <title>Illuminating the evolutionary history of chlamydiae.</title>
        <authorList>
            <person name="Horn M."/>
            <person name="Collingro A."/>
            <person name="Schmitz-Esser S."/>
            <person name="Beier C.L."/>
            <person name="Purkhold U."/>
            <person name="Fartmann B."/>
            <person name="Brandt P."/>
            <person name="Nyakatura G.J."/>
            <person name="Droege M."/>
            <person name="Frishman D."/>
            <person name="Rattei T."/>
            <person name="Mewes H."/>
            <person name="Wagner M."/>
        </authorList>
    </citation>
    <scope>NUCLEOTIDE SEQUENCE [LARGE SCALE GENOMIC DNA]</scope>
    <source>
        <strain evidence="4 5">UWE25</strain>
    </source>
</reference>
<dbReference type="PANTHER" id="PTHR42901">
    <property type="entry name" value="ALCOHOL DEHYDROGENASE"/>
    <property type="match status" value="1"/>
</dbReference>
<dbReference type="CDD" id="cd05346">
    <property type="entry name" value="SDR_c5"/>
    <property type="match status" value="1"/>
</dbReference>
<dbReference type="PRINTS" id="PR00081">
    <property type="entry name" value="GDHRDH"/>
</dbReference>
<dbReference type="PANTHER" id="PTHR42901:SF1">
    <property type="entry name" value="ALCOHOL DEHYDROGENASE"/>
    <property type="match status" value="1"/>
</dbReference>
<dbReference type="InterPro" id="IPR002347">
    <property type="entry name" value="SDR_fam"/>
</dbReference>
<dbReference type="PRINTS" id="PR00080">
    <property type="entry name" value="SDRFAMILY"/>
</dbReference>
<dbReference type="PROSITE" id="PS00061">
    <property type="entry name" value="ADH_SHORT"/>
    <property type="match status" value="1"/>
</dbReference>
<evidence type="ECO:0000313" key="5">
    <source>
        <dbReference type="Proteomes" id="UP000000529"/>
    </source>
</evidence>
<dbReference type="AlphaFoldDB" id="Q6MAU7"/>
<dbReference type="Pfam" id="PF00106">
    <property type="entry name" value="adh_short"/>
    <property type="match status" value="1"/>
</dbReference>
<dbReference type="Gene3D" id="3.40.50.720">
    <property type="entry name" value="NAD(P)-binding Rossmann-like Domain"/>
    <property type="match status" value="1"/>
</dbReference>
<evidence type="ECO:0000313" key="4">
    <source>
        <dbReference type="EMBL" id="CAF24302.1"/>
    </source>
</evidence>
<name>Q6MAU7_PARUW</name>
<dbReference type="InterPro" id="IPR036291">
    <property type="entry name" value="NAD(P)-bd_dom_sf"/>
</dbReference>
<dbReference type="eggNOG" id="COG4221">
    <property type="taxonomic scope" value="Bacteria"/>
</dbReference>
<evidence type="ECO:0000256" key="2">
    <source>
        <dbReference type="ARBA" id="ARBA00023002"/>
    </source>
</evidence>
<keyword evidence="2" id="KW-0560">Oxidoreductase</keyword>
<dbReference type="Proteomes" id="UP000000529">
    <property type="component" value="Chromosome"/>
</dbReference>
<evidence type="ECO:0000256" key="1">
    <source>
        <dbReference type="ARBA" id="ARBA00006484"/>
    </source>
</evidence>
<dbReference type="KEGG" id="pcu:PC_RS07560"/>
<dbReference type="InterPro" id="IPR020904">
    <property type="entry name" value="Sc_DH/Rdtase_CS"/>
</dbReference>
<dbReference type="HOGENOM" id="CLU_010194_2_10_0"/>
<dbReference type="OrthoDB" id="9808814at2"/>
<comment type="similarity">
    <text evidence="1 3">Belongs to the short-chain dehydrogenases/reductases (SDR) family.</text>
</comment>
<organism evidence="4 5">
    <name type="scientific">Protochlamydia amoebophila (strain UWE25)</name>
    <dbReference type="NCBI Taxonomy" id="264201"/>
    <lineage>
        <taxon>Bacteria</taxon>
        <taxon>Pseudomonadati</taxon>
        <taxon>Chlamydiota</taxon>
        <taxon>Chlamydiia</taxon>
        <taxon>Parachlamydiales</taxon>
        <taxon>Parachlamydiaceae</taxon>
        <taxon>Candidatus Protochlamydia</taxon>
    </lineage>
</organism>
<dbReference type="FunFam" id="3.40.50.720:FF:000047">
    <property type="entry name" value="NADP-dependent L-serine/L-allo-threonine dehydrogenase"/>
    <property type="match status" value="1"/>
</dbReference>